<organism evidence="1 2">
    <name type="scientific">Hyaloscypha variabilis (strain UAMH 11265 / GT02V1 / F)</name>
    <name type="common">Meliniomyces variabilis</name>
    <dbReference type="NCBI Taxonomy" id="1149755"/>
    <lineage>
        <taxon>Eukaryota</taxon>
        <taxon>Fungi</taxon>
        <taxon>Dikarya</taxon>
        <taxon>Ascomycota</taxon>
        <taxon>Pezizomycotina</taxon>
        <taxon>Leotiomycetes</taxon>
        <taxon>Helotiales</taxon>
        <taxon>Hyaloscyphaceae</taxon>
        <taxon>Hyaloscypha</taxon>
        <taxon>Hyaloscypha variabilis</taxon>
    </lineage>
</organism>
<reference evidence="1 2" key="1">
    <citation type="submission" date="2016-04" db="EMBL/GenBank/DDBJ databases">
        <title>A degradative enzymes factory behind the ericoid mycorrhizal symbiosis.</title>
        <authorList>
            <consortium name="DOE Joint Genome Institute"/>
            <person name="Martino E."/>
            <person name="Morin E."/>
            <person name="Grelet G."/>
            <person name="Kuo A."/>
            <person name="Kohler A."/>
            <person name="Daghino S."/>
            <person name="Barry K."/>
            <person name="Choi C."/>
            <person name="Cichocki N."/>
            <person name="Clum A."/>
            <person name="Copeland A."/>
            <person name="Hainaut M."/>
            <person name="Haridas S."/>
            <person name="Labutti K."/>
            <person name="Lindquist E."/>
            <person name="Lipzen A."/>
            <person name="Khouja H.-R."/>
            <person name="Murat C."/>
            <person name="Ohm R."/>
            <person name="Olson A."/>
            <person name="Spatafora J."/>
            <person name="Veneault-Fourrey C."/>
            <person name="Henrissat B."/>
            <person name="Grigoriev I."/>
            <person name="Martin F."/>
            <person name="Perotto S."/>
        </authorList>
    </citation>
    <scope>NUCLEOTIDE SEQUENCE [LARGE SCALE GENOMIC DNA]</scope>
    <source>
        <strain evidence="1 2">F</strain>
    </source>
</reference>
<sequence length="194" mass="22100">MSDQDLALQAINAVTARSTRLRSHKSHNRTGDLRPLQAQGTQVPTIHATPPTEIERHSLKGLELEDLVAGVLDTVPFYAAMEDTAVLIELFHKRLDVLNTRLEVLQQLSAPLKAPPPPPLSPTSLLRLPFEIRLQIYHYYIPRKYAIEVSGTRFYIRWPFEEKDHTVDLEDALDFEDDTLGLEGAPWNWGLRMI</sequence>
<evidence type="ECO:0000313" key="1">
    <source>
        <dbReference type="EMBL" id="PMD32978.1"/>
    </source>
</evidence>
<dbReference type="EMBL" id="KZ613957">
    <property type="protein sequence ID" value="PMD32978.1"/>
    <property type="molecule type" value="Genomic_DNA"/>
</dbReference>
<dbReference type="Proteomes" id="UP000235786">
    <property type="component" value="Unassembled WGS sequence"/>
</dbReference>
<proteinExistence type="predicted"/>
<accession>A0A2J6R387</accession>
<evidence type="ECO:0000313" key="2">
    <source>
        <dbReference type="Proteomes" id="UP000235786"/>
    </source>
</evidence>
<gene>
    <name evidence="1" type="ORF">L207DRAFT_590050</name>
</gene>
<keyword evidence="2" id="KW-1185">Reference proteome</keyword>
<protein>
    <submittedName>
        <fullName evidence="1">Uncharacterized protein</fullName>
    </submittedName>
</protein>
<dbReference type="AlphaFoldDB" id="A0A2J6R387"/>
<name>A0A2J6R387_HYAVF</name>
<dbReference type="OrthoDB" id="62952at2759"/>